<dbReference type="RefSeq" id="WP_041114478.1">
    <property type="nucleotide sequence ID" value="NZ_JARLVI010000052.1"/>
</dbReference>
<dbReference type="InterPro" id="IPR019657">
    <property type="entry name" value="ComFB"/>
</dbReference>
<evidence type="ECO:0000313" key="1">
    <source>
        <dbReference type="EMBL" id="KIL74206.1"/>
    </source>
</evidence>
<evidence type="ECO:0008006" key="3">
    <source>
        <dbReference type="Google" id="ProtNLM"/>
    </source>
</evidence>
<name>A0ABR5APC9_BACBA</name>
<reference evidence="1 2" key="1">
    <citation type="submission" date="2015-01" db="EMBL/GenBank/DDBJ databases">
        <title>Genome Assembly of Bacillus badius MTCC 1458.</title>
        <authorList>
            <person name="Verma A."/>
            <person name="Khatri I."/>
            <person name="Mual P."/>
            <person name="Subramanian S."/>
            <person name="Krishnamurthi S."/>
        </authorList>
    </citation>
    <scope>NUCLEOTIDE SEQUENCE [LARGE SCALE GENOMIC DNA]</scope>
    <source>
        <strain evidence="1 2">MTCC 1458</strain>
    </source>
</reference>
<protein>
    <recommendedName>
        <fullName evidence="3">Competence protein ComFB</fullName>
    </recommendedName>
</protein>
<dbReference type="EMBL" id="JXLP01000024">
    <property type="protein sequence ID" value="KIL74206.1"/>
    <property type="molecule type" value="Genomic_DNA"/>
</dbReference>
<dbReference type="Pfam" id="PF10719">
    <property type="entry name" value="ComFB"/>
    <property type="match status" value="1"/>
</dbReference>
<dbReference type="GeneID" id="92778885"/>
<proteinExistence type="predicted"/>
<accession>A0ABR5APC9</accession>
<dbReference type="Proteomes" id="UP000031982">
    <property type="component" value="Unassembled WGS sequence"/>
</dbReference>
<keyword evidence="2" id="KW-1185">Reference proteome</keyword>
<sequence length="93" mass="10369">MAVHNVMEDVIKGMIAEHLDRLHLSCKCDKCREDILALSLNKVPPKYIVKDSQRPLVKAMYTVVNTQEHANIIAIVAQAAAQVSANKRCTNIE</sequence>
<organism evidence="1 2">
    <name type="scientific">Bacillus badius</name>
    <dbReference type="NCBI Taxonomy" id="1455"/>
    <lineage>
        <taxon>Bacteria</taxon>
        <taxon>Bacillati</taxon>
        <taxon>Bacillota</taxon>
        <taxon>Bacilli</taxon>
        <taxon>Bacillales</taxon>
        <taxon>Bacillaceae</taxon>
        <taxon>Pseudobacillus</taxon>
    </lineage>
</organism>
<gene>
    <name evidence="1" type="ORF">SD77_2861</name>
</gene>
<evidence type="ECO:0000313" key="2">
    <source>
        <dbReference type="Proteomes" id="UP000031982"/>
    </source>
</evidence>
<comment type="caution">
    <text evidence="1">The sequence shown here is derived from an EMBL/GenBank/DDBJ whole genome shotgun (WGS) entry which is preliminary data.</text>
</comment>